<dbReference type="GO" id="GO:0016780">
    <property type="term" value="F:phosphotransferase activity, for other substituted phosphate groups"/>
    <property type="evidence" value="ECO:0007669"/>
    <property type="project" value="InterPro"/>
</dbReference>
<sequence>MASEKIPDRTGASRELLLTALPFTVVTGGIWWWMGMPLVSLALPLAGYALLAWLVVAGVPGQQGIGPANRVTFYRALGVVILAGILLEPQLLAVAQWAWVMLALAVLILDGLDGYLARRFSVSTYFGARFDMEVDAALILTLSLAVWGLGITGPWVMLLGLMRYLFVAAGWIWPWVNCPLPESFRRKTICVWQIASLVIVLVPITPSWLAVWILAPALMLLAYSFTVDLAWLYRAGGQHETQRHGTET</sequence>
<feature type="transmembrane region" description="Helical" evidence="3">
    <location>
        <begin position="40"/>
        <end position="59"/>
    </location>
</feature>
<evidence type="ECO:0000313" key="5">
    <source>
        <dbReference type="Proteomes" id="UP000218896"/>
    </source>
</evidence>
<comment type="caution">
    <text evidence="4">The sequence shown here is derived from an EMBL/GenBank/DDBJ whole genome shotgun (WGS) entry which is preliminary data.</text>
</comment>
<dbReference type="InterPro" id="IPR043130">
    <property type="entry name" value="CDP-OH_PTrfase_TM_dom"/>
</dbReference>
<dbReference type="PROSITE" id="PS00379">
    <property type="entry name" value="CDP_ALCOHOL_P_TRANSF"/>
    <property type="match status" value="1"/>
</dbReference>
<reference evidence="4 5" key="1">
    <citation type="submission" date="2017-08" db="EMBL/GenBank/DDBJ databases">
        <title>Halovibrio sewagensis sp. nov., isolated from wastewater of high salinity.</title>
        <authorList>
            <person name="Dong X."/>
            <person name="Zhang G."/>
        </authorList>
    </citation>
    <scope>NUCLEOTIDE SEQUENCE [LARGE SCALE GENOMIC DNA]</scope>
    <source>
        <strain evidence="4 5">YL5-2</strain>
    </source>
</reference>
<dbReference type="OrthoDB" id="9782011at2"/>
<keyword evidence="1 2" id="KW-0808">Transferase</keyword>
<dbReference type="RefSeq" id="WP_095616818.1">
    <property type="nucleotide sequence ID" value="NZ_NSKD01000002.1"/>
</dbReference>
<dbReference type="InterPro" id="IPR048254">
    <property type="entry name" value="CDP_ALCOHOL_P_TRANSF_CS"/>
</dbReference>
<feature type="transmembrane region" description="Helical" evidence="3">
    <location>
        <begin position="132"/>
        <end position="149"/>
    </location>
</feature>
<feature type="transmembrane region" description="Helical" evidence="3">
    <location>
        <begin position="93"/>
        <end position="112"/>
    </location>
</feature>
<comment type="similarity">
    <text evidence="2">Belongs to the CDP-alcohol phosphatidyltransferase class-I family.</text>
</comment>
<dbReference type="GO" id="GO:0008654">
    <property type="term" value="P:phospholipid biosynthetic process"/>
    <property type="evidence" value="ECO:0007669"/>
    <property type="project" value="InterPro"/>
</dbReference>
<dbReference type="GO" id="GO:0016020">
    <property type="term" value="C:membrane"/>
    <property type="evidence" value="ECO:0007669"/>
    <property type="project" value="InterPro"/>
</dbReference>
<keyword evidence="3" id="KW-0472">Membrane</keyword>
<feature type="transmembrane region" description="Helical" evidence="3">
    <location>
        <begin position="16"/>
        <end position="34"/>
    </location>
</feature>
<dbReference type="Proteomes" id="UP000218896">
    <property type="component" value="Unassembled WGS sequence"/>
</dbReference>
<name>A0A2A2F906_9GAMM</name>
<dbReference type="Gene3D" id="1.20.120.1760">
    <property type="match status" value="1"/>
</dbReference>
<feature type="transmembrane region" description="Helical" evidence="3">
    <location>
        <begin position="211"/>
        <end position="233"/>
    </location>
</feature>
<protein>
    <submittedName>
        <fullName evidence="4">CDP-alcohol phosphatidyltransferase</fullName>
    </submittedName>
</protein>
<evidence type="ECO:0000313" key="4">
    <source>
        <dbReference type="EMBL" id="PAU81092.1"/>
    </source>
</evidence>
<feature type="transmembrane region" description="Helical" evidence="3">
    <location>
        <begin position="71"/>
        <end position="87"/>
    </location>
</feature>
<evidence type="ECO:0000256" key="2">
    <source>
        <dbReference type="RuleBase" id="RU003750"/>
    </source>
</evidence>
<dbReference type="Pfam" id="PF01066">
    <property type="entry name" value="CDP-OH_P_transf"/>
    <property type="match status" value="1"/>
</dbReference>
<dbReference type="InterPro" id="IPR000462">
    <property type="entry name" value="CDP-OH_P_trans"/>
</dbReference>
<keyword evidence="5" id="KW-1185">Reference proteome</keyword>
<organism evidence="4 5">
    <name type="scientific">Halovibrio salipaludis</name>
    <dbReference type="NCBI Taxonomy" id="2032626"/>
    <lineage>
        <taxon>Bacteria</taxon>
        <taxon>Pseudomonadati</taxon>
        <taxon>Pseudomonadota</taxon>
        <taxon>Gammaproteobacteria</taxon>
        <taxon>Oceanospirillales</taxon>
        <taxon>Halomonadaceae</taxon>
        <taxon>Halovibrio</taxon>
    </lineage>
</organism>
<proteinExistence type="inferred from homology"/>
<evidence type="ECO:0000256" key="3">
    <source>
        <dbReference type="SAM" id="Phobius"/>
    </source>
</evidence>
<gene>
    <name evidence="4" type="ORF">CK501_05885</name>
</gene>
<keyword evidence="3" id="KW-0812">Transmembrane</keyword>
<evidence type="ECO:0000256" key="1">
    <source>
        <dbReference type="ARBA" id="ARBA00022679"/>
    </source>
</evidence>
<dbReference type="EMBL" id="NSKD01000002">
    <property type="protein sequence ID" value="PAU81092.1"/>
    <property type="molecule type" value="Genomic_DNA"/>
</dbReference>
<dbReference type="AlphaFoldDB" id="A0A2A2F906"/>
<keyword evidence="3" id="KW-1133">Transmembrane helix</keyword>
<accession>A0A2A2F906</accession>